<keyword evidence="1" id="KW-0732">Signal</keyword>
<dbReference type="Proteomes" id="UP000055136">
    <property type="component" value="Chromosome"/>
</dbReference>
<reference evidence="2" key="1">
    <citation type="submission" date="2015-10" db="EMBL/GenBank/DDBJ databases">
        <title>Description of Candidatus Tenderia electrophaga gen. nov, sp. nov., an Uncultivated Electroautotroph from a Biocathode Enrichment.</title>
        <authorList>
            <person name="Eddie B.J."/>
            <person name="Malanoski A.P."/>
            <person name="Wang Z."/>
            <person name="Hall R.J."/>
            <person name="Oh S.D."/>
            <person name="Heiner C."/>
            <person name="Lin B."/>
            <person name="Strycharz-Glaven S.M."/>
        </authorList>
    </citation>
    <scope>NUCLEOTIDE SEQUENCE [LARGE SCALE GENOMIC DNA]</scope>
    <source>
        <strain evidence="2">NRL1</strain>
    </source>
</reference>
<dbReference type="PROSITE" id="PS51257">
    <property type="entry name" value="PROKAR_LIPOPROTEIN"/>
    <property type="match status" value="1"/>
</dbReference>
<feature type="signal peptide" evidence="1">
    <location>
        <begin position="1"/>
        <end position="24"/>
    </location>
</feature>
<dbReference type="STRING" id="1748243.Tel_15845"/>
<gene>
    <name evidence="2" type="ORF">Tel_15845</name>
</gene>
<evidence type="ECO:0000313" key="3">
    <source>
        <dbReference type="Proteomes" id="UP000055136"/>
    </source>
</evidence>
<dbReference type="EMBL" id="CP013099">
    <property type="protein sequence ID" value="ALP54503.1"/>
    <property type="molecule type" value="Genomic_DNA"/>
</dbReference>
<evidence type="ECO:0000313" key="2">
    <source>
        <dbReference type="EMBL" id="ALP54503.1"/>
    </source>
</evidence>
<evidence type="ECO:0008006" key="4">
    <source>
        <dbReference type="Google" id="ProtNLM"/>
    </source>
</evidence>
<name>A0A0S2TH72_9GAMM</name>
<dbReference type="KEGG" id="tee:Tel_15845"/>
<feature type="chain" id="PRO_5006605071" description="Transporter" evidence="1">
    <location>
        <begin position="25"/>
        <end position="323"/>
    </location>
</feature>
<dbReference type="AlphaFoldDB" id="A0A0S2TH72"/>
<organism evidence="2 3">
    <name type="scientific">Candidatus Tenderia electrophaga</name>
    <dbReference type="NCBI Taxonomy" id="1748243"/>
    <lineage>
        <taxon>Bacteria</taxon>
        <taxon>Pseudomonadati</taxon>
        <taxon>Pseudomonadota</taxon>
        <taxon>Gammaproteobacteria</taxon>
        <taxon>Candidatus Tenderiales</taxon>
        <taxon>Candidatus Tenderiaceae</taxon>
        <taxon>Candidatus Tenderia</taxon>
    </lineage>
</organism>
<evidence type="ECO:0000256" key="1">
    <source>
        <dbReference type="SAM" id="SignalP"/>
    </source>
</evidence>
<protein>
    <recommendedName>
        <fullName evidence="4">Transporter</fullName>
    </recommendedName>
</protein>
<keyword evidence="3" id="KW-1185">Reference proteome</keyword>
<accession>A0A0S2TH72</accession>
<proteinExistence type="predicted"/>
<sequence length="323" mass="36322">MKAARFQALAAAMAALACSGQTWAASCCGGGSSTSLVLPKFSQAMIDVSVDYERYDGFWNSRGDWVADPPGADLKQYRLNLGYARRLAPRWQASVSLPYVWNQNQYTGFERNTHGVGDTKLSIWYEQFDKVACVWNVNRWEDLIPAIYWGGTLTVPTGTSPYDDVADNFDITGLGMYRLDANLLLDKTVYPWNATFSASYGTYLERPVNREYGNDVEPYDRQRGDRVNTLLSFGYTYFTDRMESLTATVGYAYLKERESTIDGVIDPTSGLRKQSLSATLAWATDDRDWVTKLTWSHAIDQDGWGRNFPTTDIISVGVSHVLR</sequence>